<reference evidence="1 2" key="1">
    <citation type="journal article" date="2022" name="Plant J.">
        <title>Chromosome-level genome of Camellia lanceoleosa provides a valuable resource for understanding genome evolution and self-incompatibility.</title>
        <authorList>
            <person name="Gong W."/>
            <person name="Xiao S."/>
            <person name="Wang L."/>
            <person name="Liao Z."/>
            <person name="Chang Y."/>
            <person name="Mo W."/>
            <person name="Hu G."/>
            <person name="Li W."/>
            <person name="Zhao G."/>
            <person name="Zhu H."/>
            <person name="Hu X."/>
            <person name="Ji K."/>
            <person name="Xiang X."/>
            <person name="Song Q."/>
            <person name="Yuan D."/>
            <person name="Jin S."/>
            <person name="Zhang L."/>
        </authorList>
    </citation>
    <scope>NUCLEOTIDE SEQUENCE [LARGE SCALE GENOMIC DNA]</scope>
    <source>
        <strain evidence="1">SQ_2022a</strain>
    </source>
</reference>
<gene>
    <name evidence="1" type="ORF">LOK49_LG14G01103</name>
</gene>
<organism evidence="1 2">
    <name type="scientific">Camellia lanceoleosa</name>
    <dbReference type="NCBI Taxonomy" id="1840588"/>
    <lineage>
        <taxon>Eukaryota</taxon>
        <taxon>Viridiplantae</taxon>
        <taxon>Streptophyta</taxon>
        <taxon>Embryophyta</taxon>
        <taxon>Tracheophyta</taxon>
        <taxon>Spermatophyta</taxon>
        <taxon>Magnoliopsida</taxon>
        <taxon>eudicotyledons</taxon>
        <taxon>Gunneridae</taxon>
        <taxon>Pentapetalae</taxon>
        <taxon>asterids</taxon>
        <taxon>Ericales</taxon>
        <taxon>Theaceae</taxon>
        <taxon>Camellia</taxon>
    </lineage>
</organism>
<dbReference type="EMBL" id="CM045772">
    <property type="protein sequence ID" value="KAI7987001.1"/>
    <property type="molecule type" value="Genomic_DNA"/>
</dbReference>
<sequence>MEFHFHHNEKLHRNDVATTTATTAANQTQNPLPESQLGKKKNRTSLLQPKEKEKQSINKQSIRLGVSEKNRLRIGCGPIRNGNRPIRP</sequence>
<evidence type="ECO:0000313" key="2">
    <source>
        <dbReference type="Proteomes" id="UP001060215"/>
    </source>
</evidence>
<proteinExistence type="predicted"/>
<evidence type="ECO:0000313" key="1">
    <source>
        <dbReference type="EMBL" id="KAI7987001.1"/>
    </source>
</evidence>
<dbReference type="Proteomes" id="UP001060215">
    <property type="component" value="Chromosome 15"/>
</dbReference>
<name>A0ACC0FGA3_9ERIC</name>
<protein>
    <submittedName>
        <fullName evidence="1">Uncharacterized protein</fullName>
    </submittedName>
</protein>
<comment type="caution">
    <text evidence="1">The sequence shown here is derived from an EMBL/GenBank/DDBJ whole genome shotgun (WGS) entry which is preliminary data.</text>
</comment>
<keyword evidence="2" id="KW-1185">Reference proteome</keyword>
<accession>A0ACC0FGA3</accession>